<protein>
    <recommendedName>
        <fullName evidence="2">Cathepsin propeptide inhibitor domain-containing protein</fullName>
    </recommendedName>
</protein>
<dbReference type="AlphaFoldDB" id="A0A059Q0H4"/>
<dbReference type="InterPro" id="IPR038765">
    <property type="entry name" value="Papain-like_cys_pep_sf"/>
</dbReference>
<sequence length="348" mass="38036">MAKSRDLAFIFSPSVGDALISTLGRPGASRTSWATPLRNKGPVRPSVCTGSEQPRPTPNGSEAAPASASSEGEIEAAKGRASSREDVPPVCRFPSHTKVVVTWERDLPGAGEQGSRRAGGRHAGTPSPLTREFISPRDFAVGNGAGAGAYGGVAAAALAGLVGILYHTKGVDESAGEVTGEEAKKQLAGEEDRKERAITEAATKEHNDDDFSLEEYLAEMTKIAAAQKKARYERSCNKAAKEATNGETIKDEAAMKARFEEWMREYGKRYRNKEEKARRYELFRAFAHMVDRANAQGGAVFVTNHTTDWTEEECQCLYDTDVDWDDYIYHIRSLIDKQNAKAMKARRD</sequence>
<evidence type="ECO:0000256" key="1">
    <source>
        <dbReference type="SAM" id="MobiDB-lite"/>
    </source>
</evidence>
<dbReference type="Gene3D" id="1.10.287.2250">
    <property type="match status" value="1"/>
</dbReference>
<name>A0A059Q0H4_9POAL</name>
<accession>A0A059Q0H4</accession>
<dbReference type="SMART" id="SM00848">
    <property type="entry name" value="Inhibitor_I29"/>
    <property type="match status" value="1"/>
</dbReference>
<dbReference type="SUPFAM" id="SSF54001">
    <property type="entry name" value="Cysteine proteinases"/>
    <property type="match status" value="1"/>
</dbReference>
<evidence type="ECO:0000259" key="2">
    <source>
        <dbReference type="SMART" id="SM00848"/>
    </source>
</evidence>
<feature type="region of interest" description="Disordered" evidence="1">
    <location>
        <begin position="173"/>
        <end position="192"/>
    </location>
</feature>
<feature type="compositionally biased region" description="Basic and acidic residues" evidence="1">
    <location>
        <begin position="181"/>
        <end position="192"/>
    </location>
</feature>
<feature type="compositionally biased region" description="Basic and acidic residues" evidence="1">
    <location>
        <begin position="75"/>
        <end position="87"/>
    </location>
</feature>
<organism evidence="3">
    <name type="scientific">Saccharum hybrid cultivar R570</name>
    <dbReference type="NCBI Taxonomy" id="131158"/>
    <lineage>
        <taxon>Eukaryota</taxon>
        <taxon>Viridiplantae</taxon>
        <taxon>Streptophyta</taxon>
        <taxon>Embryophyta</taxon>
        <taxon>Tracheophyta</taxon>
        <taxon>Spermatophyta</taxon>
        <taxon>Magnoliopsida</taxon>
        <taxon>Liliopsida</taxon>
        <taxon>Poales</taxon>
        <taxon>Poaceae</taxon>
        <taxon>PACMAD clade</taxon>
        <taxon>Panicoideae</taxon>
        <taxon>Andropogonodae</taxon>
        <taxon>Andropogoneae</taxon>
        <taxon>Saccharinae</taxon>
        <taxon>Saccharum</taxon>
        <taxon>Saccharum officinarum species complex</taxon>
    </lineage>
</organism>
<evidence type="ECO:0000313" key="3">
    <source>
        <dbReference type="EMBL" id="AGT16773.1"/>
    </source>
</evidence>
<proteinExistence type="predicted"/>
<dbReference type="EMBL" id="KF184831">
    <property type="protein sequence ID" value="AGT16773.1"/>
    <property type="molecule type" value="Genomic_DNA"/>
</dbReference>
<feature type="region of interest" description="Disordered" evidence="1">
    <location>
        <begin position="103"/>
        <end position="132"/>
    </location>
</feature>
<dbReference type="Pfam" id="PF08246">
    <property type="entry name" value="Inhibitor_I29"/>
    <property type="match status" value="1"/>
</dbReference>
<reference evidence="3" key="1">
    <citation type="submission" date="2013-05" db="EMBL/GenBank/DDBJ databases">
        <title>Building the sugarcane genome for biotechnology and identifying evolutionary trends.</title>
        <authorList>
            <person name="De Setta N."/>
            <person name="Monteiro-Vitorello C.B."/>
            <person name="Metcalfe C.J."/>
            <person name="Cruz G.M.Q."/>
            <person name="Del Bem L.E."/>
            <person name="Vicentini R."/>
            <person name="Nogueira F.T.S."/>
            <person name="Campos R.A."/>
            <person name="Nunes S.L."/>
            <person name="Turrini P.C.G."/>
            <person name="Vieira A.P."/>
            <person name="Cruz E.A.O."/>
            <person name="Correa T.C.S."/>
            <person name="Hotta C.T."/>
            <person name="de Mello-Varani A."/>
            <person name="Vautrin S."/>
            <person name="Trindade A.S."/>
            <person name="Vilela M.M."/>
            <person name="Horta C.L."/>
            <person name="Sato P.M."/>
            <person name="de Andrade R.F."/>
            <person name="Nishiyama M.Y."/>
            <person name="Cardoso-Silva C.B."/>
            <person name="Scortecci K.C."/>
            <person name="Garcia A.A.F."/>
            <person name="Carneiro M.S."/>
            <person name="Kim C."/>
            <person name="Paterson A.H."/>
            <person name="Berges H."/>
            <person name="D'Hont A."/>
            <person name="de-Souza A.P."/>
            <person name="Souza G.M."/>
            <person name="Vincentz M."/>
            <person name="Kitajima J.P."/>
            <person name="Van Sluys M.-A."/>
        </authorList>
    </citation>
    <scope>NUCLEOTIDE SEQUENCE</scope>
</reference>
<feature type="compositionally biased region" description="Low complexity" evidence="1">
    <location>
        <begin position="61"/>
        <end position="71"/>
    </location>
</feature>
<feature type="region of interest" description="Disordered" evidence="1">
    <location>
        <begin position="23"/>
        <end position="91"/>
    </location>
</feature>
<feature type="domain" description="Cathepsin propeptide inhibitor" evidence="2">
    <location>
        <begin position="259"/>
        <end position="314"/>
    </location>
</feature>
<gene>
    <name evidence="3" type="ORF">SHCRBa_015_O15_F_190</name>
</gene>
<feature type="compositionally biased region" description="Polar residues" evidence="1">
    <location>
        <begin position="48"/>
        <end position="60"/>
    </location>
</feature>
<dbReference type="InterPro" id="IPR013201">
    <property type="entry name" value="Prot_inhib_I29"/>
</dbReference>